<dbReference type="GO" id="GO:0005198">
    <property type="term" value="F:structural molecule activity"/>
    <property type="evidence" value="ECO:0007669"/>
    <property type="project" value="TreeGrafter"/>
</dbReference>
<dbReference type="GO" id="GO:0016020">
    <property type="term" value="C:membrane"/>
    <property type="evidence" value="ECO:0007669"/>
    <property type="project" value="TreeGrafter"/>
</dbReference>
<feature type="non-terminal residue" evidence="1">
    <location>
        <position position="189"/>
    </location>
</feature>
<protein>
    <submittedName>
        <fullName evidence="1">Uncharacterized protein</fullName>
    </submittedName>
</protein>
<evidence type="ECO:0000313" key="1">
    <source>
        <dbReference type="EMBL" id="GMS90809.1"/>
    </source>
</evidence>
<dbReference type="GO" id="GO:0005882">
    <property type="term" value="C:intermediate filament"/>
    <property type="evidence" value="ECO:0007669"/>
    <property type="project" value="TreeGrafter"/>
</dbReference>
<sequence>MVTKQQQTVIDQLNHNVSLLRQHQTRHDHVSGRRKVMDRLKEEVQHLNNRWENVQIQLAERLRVTEQALQIQMVYRGEYDRQMVGLDRKEHSISKLEKPEKLRVGQIHHPLNYCNNMYCALQERTAAIENMNREGGKFIREAKGYDGRLRQYSDQIRIIHGRDIEREFKRSHPQPKNGAQVFTVALSPI</sequence>
<dbReference type="GO" id="GO:0005737">
    <property type="term" value="C:cytoplasm"/>
    <property type="evidence" value="ECO:0007669"/>
    <property type="project" value="TreeGrafter"/>
</dbReference>
<dbReference type="GO" id="GO:0030056">
    <property type="term" value="C:hemidesmosome"/>
    <property type="evidence" value="ECO:0007669"/>
    <property type="project" value="TreeGrafter"/>
</dbReference>
<accession>A0AAV5TAM6</accession>
<comment type="caution">
    <text evidence="1">The sequence shown here is derived from an EMBL/GenBank/DDBJ whole genome shotgun (WGS) entry which is preliminary data.</text>
</comment>
<organism evidence="1 2">
    <name type="scientific">Pristionchus entomophagus</name>
    <dbReference type="NCBI Taxonomy" id="358040"/>
    <lineage>
        <taxon>Eukaryota</taxon>
        <taxon>Metazoa</taxon>
        <taxon>Ecdysozoa</taxon>
        <taxon>Nematoda</taxon>
        <taxon>Chromadorea</taxon>
        <taxon>Rhabditida</taxon>
        <taxon>Rhabditina</taxon>
        <taxon>Diplogasteromorpha</taxon>
        <taxon>Diplogasteroidea</taxon>
        <taxon>Neodiplogasteridae</taxon>
        <taxon>Pristionchus</taxon>
    </lineage>
</organism>
<dbReference type="GO" id="GO:0042060">
    <property type="term" value="P:wound healing"/>
    <property type="evidence" value="ECO:0007669"/>
    <property type="project" value="TreeGrafter"/>
</dbReference>
<keyword evidence="2" id="KW-1185">Reference proteome</keyword>
<evidence type="ECO:0000313" key="2">
    <source>
        <dbReference type="Proteomes" id="UP001432027"/>
    </source>
</evidence>
<dbReference type="EMBL" id="BTSX01000003">
    <property type="protein sequence ID" value="GMS90809.1"/>
    <property type="molecule type" value="Genomic_DNA"/>
</dbReference>
<dbReference type="GO" id="GO:0031122">
    <property type="term" value="P:cytoplasmic microtubule organization"/>
    <property type="evidence" value="ECO:0007669"/>
    <property type="project" value="TreeGrafter"/>
</dbReference>
<dbReference type="SUPFAM" id="SSF46966">
    <property type="entry name" value="Spectrin repeat"/>
    <property type="match status" value="1"/>
</dbReference>
<dbReference type="AlphaFoldDB" id="A0AAV5TAM6"/>
<dbReference type="PANTHER" id="PTHR23169">
    <property type="entry name" value="ENVOPLAKIN"/>
    <property type="match status" value="1"/>
</dbReference>
<dbReference type="PANTHER" id="PTHR23169:SF23">
    <property type="entry name" value="SHORT STOP, ISOFORM H"/>
    <property type="match status" value="1"/>
</dbReference>
<gene>
    <name evidence="1" type="ORF">PENTCL1PPCAC_12984</name>
</gene>
<dbReference type="Proteomes" id="UP001432027">
    <property type="component" value="Unassembled WGS sequence"/>
</dbReference>
<dbReference type="Gene3D" id="1.20.58.60">
    <property type="match status" value="1"/>
</dbReference>
<name>A0AAV5TAM6_9BILA</name>
<reference evidence="1" key="1">
    <citation type="submission" date="2023-10" db="EMBL/GenBank/DDBJ databases">
        <title>Genome assembly of Pristionchus species.</title>
        <authorList>
            <person name="Yoshida K."/>
            <person name="Sommer R.J."/>
        </authorList>
    </citation>
    <scope>NUCLEOTIDE SEQUENCE</scope>
    <source>
        <strain evidence="1">RS0144</strain>
    </source>
</reference>
<dbReference type="InterPro" id="IPR043197">
    <property type="entry name" value="Plakin"/>
</dbReference>
<dbReference type="GO" id="GO:0045104">
    <property type="term" value="P:intermediate filament cytoskeleton organization"/>
    <property type="evidence" value="ECO:0007669"/>
    <property type="project" value="InterPro"/>
</dbReference>
<proteinExistence type="predicted"/>